<accession>Q8CL04</accession>
<dbReference type="AlphaFoldDB" id="Q8CL04"/>
<dbReference type="DNASU" id="1147447"/>
<evidence type="ECO:0000313" key="1">
    <source>
        <dbReference type="EMBL" id="AAM86057.1"/>
    </source>
</evidence>
<sequence length="52" mass="5980">MIALAGNNIVTANNNLTNINNKLVTYTEQGIKQRRRRLQDLCIRQIILLETL</sequence>
<dbReference type="HOGENOM" id="CLU_3086433_0_0_6"/>
<gene>
    <name evidence="1" type="ordered locus">y2500</name>
</gene>
<organism evidence="1 2">
    <name type="scientific">Yersinia pestis</name>
    <dbReference type="NCBI Taxonomy" id="632"/>
    <lineage>
        <taxon>Bacteria</taxon>
        <taxon>Pseudomonadati</taxon>
        <taxon>Pseudomonadota</taxon>
        <taxon>Gammaproteobacteria</taxon>
        <taxon>Enterobacterales</taxon>
        <taxon>Yersiniaceae</taxon>
        <taxon>Yersinia</taxon>
    </lineage>
</organism>
<proteinExistence type="predicted"/>
<dbReference type="EMBL" id="AE009952">
    <property type="protein sequence ID" value="AAM86057.1"/>
    <property type="molecule type" value="Genomic_DNA"/>
</dbReference>
<protein>
    <submittedName>
        <fullName evidence="1">Uncharacterized protein</fullName>
    </submittedName>
</protein>
<reference evidence="1 2" key="1">
    <citation type="journal article" date="2002" name="J. Bacteriol.">
        <title>Genome sequence of Yersinia pestis KIM.</title>
        <authorList>
            <person name="Deng W."/>
            <person name="Burland V."/>
            <person name="Plunkett G.III."/>
            <person name="Boutin A."/>
            <person name="Mayhew G.F."/>
            <person name="Liss P."/>
            <person name="Perna N.T."/>
            <person name="Rose D.J."/>
            <person name="Mau B."/>
            <person name="Zhou S."/>
            <person name="Schwartz D.C."/>
            <person name="Fetherston J.D."/>
            <person name="Lindler L.E."/>
            <person name="Brubaker R.R."/>
            <person name="Plana G.V."/>
            <person name="Straley S.C."/>
            <person name="McDonough K.A."/>
            <person name="Nilles M.L."/>
            <person name="Matson J.S."/>
            <person name="Blattner F.R."/>
            <person name="Perry R.D."/>
        </authorList>
    </citation>
    <scope>NUCLEOTIDE SEQUENCE [LARGE SCALE GENOMIC DNA]</scope>
    <source>
        <strain evidence="2">KIM10+ / Biovar Mediaevalis</strain>
    </source>
</reference>
<dbReference type="Proteomes" id="UP000002490">
    <property type="component" value="Chromosome"/>
</dbReference>
<evidence type="ECO:0000313" key="2">
    <source>
        <dbReference type="Proteomes" id="UP000002490"/>
    </source>
</evidence>
<name>Q8CL04_YERPE</name>
<dbReference type="KEGG" id="ypk:y2500"/>